<dbReference type="EMBL" id="BGZK01000076">
    <property type="protein sequence ID" value="GBP16062.1"/>
    <property type="molecule type" value="Genomic_DNA"/>
</dbReference>
<proteinExistence type="predicted"/>
<reference evidence="1 2" key="1">
    <citation type="journal article" date="2019" name="Commun. Biol.">
        <title>The bagworm genome reveals a unique fibroin gene that provides high tensile strength.</title>
        <authorList>
            <person name="Kono N."/>
            <person name="Nakamura H."/>
            <person name="Ohtoshi R."/>
            <person name="Tomita M."/>
            <person name="Numata K."/>
            <person name="Arakawa K."/>
        </authorList>
    </citation>
    <scope>NUCLEOTIDE SEQUENCE [LARGE SCALE GENOMIC DNA]</scope>
</reference>
<keyword evidence="2" id="KW-1185">Reference proteome</keyword>
<name>A0A4C1TQ06_EUMVA</name>
<gene>
    <name evidence="1" type="ORF">EVAR_94402_1</name>
</gene>
<organism evidence="1 2">
    <name type="scientific">Eumeta variegata</name>
    <name type="common">Bagworm moth</name>
    <name type="synonym">Eumeta japonica</name>
    <dbReference type="NCBI Taxonomy" id="151549"/>
    <lineage>
        <taxon>Eukaryota</taxon>
        <taxon>Metazoa</taxon>
        <taxon>Ecdysozoa</taxon>
        <taxon>Arthropoda</taxon>
        <taxon>Hexapoda</taxon>
        <taxon>Insecta</taxon>
        <taxon>Pterygota</taxon>
        <taxon>Neoptera</taxon>
        <taxon>Endopterygota</taxon>
        <taxon>Lepidoptera</taxon>
        <taxon>Glossata</taxon>
        <taxon>Ditrysia</taxon>
        <taxon>Tineoidea</taxon>
        <taxon>Psychidae</taxon>
        <taxon>Oiketicinae</taxon>
        <taxon>Eumeta</taxon>
    </lineage>
</organism>
<dbReference type="AlphaFoldDB" id="A0A4C1TQ06"/>
<dbReference type="Proteomes" id="UP000299102">
    <property type="component" value="Unassembled WGS sequence"/>
</dbReference>
<evidence type="ECO:0000313" key="2">
    <source>
        <dbReference type="Proteomes" id="UP000299102"/>
    </source>
</evidence>
<accession>A0A4C1TQ06</accession>
<comment type="caution">
    <text evidence="1">The sequence shown here is derived from an EMBL/GenBank/DDBJ whole genome shotgun (WGS) entry which is preliminary data.</text>
</comment>
<evidence type="ECO:0000313" key="1">
    <source>
        <dbReference type="EMBL" id="GBP16062.1"/>
    </source>
</evidence>
<protein>
    <submittedName>
        <fullName evidence="1">Uncharacterized protein</fullName>
    </submittedName>
</protein>
<sequence length="105" mass="12084">MIGDEDKVLGMFVKLGQTYISPHAICFYGDCAELVDDISPFDFHMFVLASIERFDVEEENETTQDECEYMPWCFAREERAHVSISVKRARHAIRDVLSSCDDPIT</sequence>